<dbReference type="AlphaFoldDB" id="A0AAJ0HVM9"/>
<name>A0AAJ0HVM9_9PEZI</name>
<dbReference type="Proteomes" id="UP001275084">
    <property type="component" value="Unassembled WGS sequence"/>
</dbReference>
<feature type="compositionally biased region" description="Pro residues" evidence="1">
    <location>
        <begin position="322"/>
        <end position="350"/>
    </location>
</feature>
<evidence type="ECO:0000313" key="3">
    <source>
        <dbReference type="Proteomes" id="UP001275084"/>
    </source>
</evidence>
<feature type="region of interest" description="Disordered" evidence="1">
    <location>
        <begin position="315"/>
        <end position="377"/>
    </location>
</feature>
<reference evidence="2" key="1">
    <citation type="journal article" date="2023" name="Mol. Phylogenet. Evol.">
        <title>Genome-scale phylogeny and comparative genomics of the fungal order Sordariales.</title>
        <authorList>
            <person name="Hensen N."/>
            <person name="Bonometti L."/>
            <person name="Westerberg I."/>
            <person name="Brannstrom I.O."/>
            <person name="Guillou S."/>
            <person name="Cros-Aarteil S."/>
            <person name="Calhoun S."/>
            <person name="Haridas S."/>
            <person name="Kuo A."/>
            <person name="Mondo S."/>
            <person name="Pangilinan J."/>
            <person name="Riley R."/>
            <person name="LaButti K."/>
            <person name="Andreopoulos B."/>
            <person name="Lipzen A."/>
            <person name="Chen C."/>
            <person name="Yan M."/>
            <person name="Daum C."/>
            <person name="Ng V."/>
            <person name="Clum A."/>
            <person name="Steindorff A."/>
            <person name="Ohm R.A."/>
            <person name="Martin F."/>
            <person name="Silar P."/>
            <person name="Natvig D.O."/>
            <person name="Lalanne C."/>
            <person name="Gautier V."/>
            <person name="Ament-Velasquez S.L."/>
            <person name="Kruys A."/>
            <person name="Hutchinson M.I."/>
            <person name="Powell A.J."/>
            <person name="Barry K."/>
            <person name="Miller A.N."/>
            <person name="Grigoriev I.V."/>
            <person name="Debuchy R."/>
            <person name="Gladieux P."/>
            <person name="Hiltunen Thoren M."/>
            <person name="Johannesson H."/>
        </authorList>
    </citation>
    <scope>NUCLEOTIDE SEQUENCE</scope>
    <source>
        <strain evidence="2">CBS 955.72</strain>
    </source>
</reference>
<dbReference type="EMBL" id="JAUIQD010000001">
    <property type="protein sequence ID" value="KAK3363746.1"/>
    <property type="molecule type" value="Genomic_DNA"/>
</dbReference>
<evidence type="ECO:0000313" key="2">
    <source>
        <dbReference type="EMBL" id="KAK3363746.1"/>
    </source>
</evidence>
<evidence type="ECO:0000256" key="1">
    <source>
        <dbReference type="SAM" id="MobiDB-lite"/>
    </source>
</evidence>
<feature type="compositionally biased region" description="Pro residues" evidence="1">
    <location>
        <begin position="357"/>
        <end position="377"/>
    </location>
</feature>
<keyword evidence="3" id="KW-1185">Reference proteome</keyword>
<accession>A0AAJ0HVM9</accession>
<reference evidence="2" key="2">
    <citation type="submission" date="2023-06" db="EMBL/GenBank/DDBJ databases">
        <authorList>
            <consortium name="Lawrence Berkeley National Laboratory"/>
            <person name="Haridas S."/>
            <person name="Hensen N."/>
            <person name="Bonometti L."/>
            <person name="Westerberg I."/>
            <person name="Brannstrom I.O."/>
            <person name="Guillou S."/>
            <person name="Cros-Aarteil S."/>
            <person name="Calhoun S."/>
            <person name="Kuo A."/>
            <person name="Mondo S."/>
            <person name="Pangilinan J."/>
            <person name="Riley R."/>
            <person name="Labutti K."/>
            <person name="Andreopoulos B."/>
            <person name="Lipzen A."/>
            <person name="Chen C."/>
            <person name="Yanf M."/>
            <person name="Daum C."/>
            <person name="Ng V."/>
            <person name="Clum A."/>
            <person name="Steindorff A."/>
            <person name="Ohm R."/>
            <person name="Martin F."/>
            <person name="Silar P."/>
            <person name="Natvig D."/>
            <person name="Lalanne C."/>
            <person name="Gautier V."/>
            <person name="Ament-Velasquez S.L."/>
            <person name="Kruys A."/>
            <person name="Hutchinson M.I."/>
            <person name="Powell A.J."/>
            <person name="Barry K."/>
            <person name="Miller A.N."/>
            <person name="Grigoriev I.V."/>
            <person name="Debuchy R."/>
            <person name="Gladieux P."/>
            <person name="Thoren M.H."/>
            <person name="Johannesson H."/>
        </authorList>
    </citation>
    <scope>NUCLEOTIDE SEQUENCE</scope>
    <source>
        <strain evidence="2">CBS 955.72</strain>
    </source>
</reference>
<comment type="caution">
    <text evidence="2">The sequence shown here is derived from an EMBL/GenBank/DDBJ whole genome shotgun (WGS) entry which is preliminary data.</text>
</comment>
<protein>
    <submittedName>
        <fullName evidence="2">Uncharacterized protein</fullName>
    </submittedName>
</protein>
<gene>
    <name evidence="2" type="ORF">B0T25DRAFT_53456</name>
</gene>
<sequence length="377" mass="42206">MSMQHVGPPTKAASPTYTQFLSTMPSQSPEPFSINSILRQWNRERLYVKPIQWVQRHLQCLDCHFAQVKPADRQQRRRPVELSTKEIIRRANVLLRKSSEPSFKNASVESLLREHNIPRYSSELAFRFGRKVVRLATDGVFASSLSSQTAPTLAYLDLSTLELRREKSVQIPNLSDNPPVYRLGRVRQRRLRPANDLEDPYIAAVLIGLAQEQRQQQDTAARPKEEAEAGPLKLPLPATQRTEEAATCFKVHLLAFRGDSLYFYTALISASFLDRLYQPSRYFPSNGLHISYYPIPLTRKNRLIRAMGRAISSVHDVNHPTTPNPQCPPKPPSSPPPTPAPSTPPAPPTPSSTTTTPSPPCTISPPSPPTTPPPHQA</sequence>
<proteinExistence type="predicted"/>
<organism evidence="2 3">
    <name type="scientific">Lasiosphaeria hispida</name>
    <dbReference type="NCBI Taxonomy" id="260671"/>
    <lineage>
        <taxon>Eukaryota</taxon>
        <taxon>Fungi</taxon>
        <taxon>Dikarya</taxon>
        <taxon>Ascomycota</taxon>
        <taxon>Pezizomycotina</taxon>
        <taxon>Sordariomycetes</taxon>
        <taxon>Sordariomycetidae</taxon>
        <taxon>Sordariales</taxon>
        <taxon>Lasiosphaeriaceae</taxon>
        <taxon>Lasiosphaeria</taxon>
    </lineage>
</organism>